<evidence type="ECO:0000313" key="11">
    <source>
        <dbReference type="Proteomes" id="UP001154282"/>
    </source>
</evidence>
<keyword evidence="6" id="KW-0863">Zinc-finger</keyword>
<protein>
    <recommendedName>
        <fullName evidence="12">Methyl-CpG-binding domain-containing protein 8</fullName>
    </recommendedName>
</protein>
<dbReference type="GO" id="GO:0008270">
    <property type="term" value="F:zinc ion binding"/>
    <property type="evidence" value="ECO:0007669"/>
    <property type="project" value="UniProtKB-KW"/>
</dbReference>
<keyword evidence="5" id="KW-0539">Nucleus</keyword>
<keyword evidence="6" id="KW-0479">Metal-binding</keyword>
<reference evidence="10" key="1">
    <citation type="submission" date="2022-08" db="EMBL/GenBank/DDBJ databases">
        <authorList>
            <person name="Gutierrez-Valencia J."/>
        </authorList>
    </citation>
    <scope>NUCLEOTIDE SEQUENCE</scope>
</reference>
<feature type="region of interest" description="Disordered" evidence="7">
    <location>
        <begin position="129"/>
        <end position="153"/>
    </location>
</feature>
<keyword evidence="4" id="KW-0804">Transcription</keyword>
<keyword evidence="3" id="KW-0238">DNA-binding</keyword>
<dbReference type="PROSITE" id="PS00028">
    <property type="entry name" value="ZINC_FINGER_C2H2_1"/>
    <property type="match status" value="2"/>
</dbReference>
<feature type="non-terminal residue" evidence="10">
    <location>
        <position position="1"/>
    </location>
</feature>
<comment type="caution">
    <text evidence="10">The sequence shown here is derived from an EMBL/GenBank/DDBJ whole genome shotgun (WGS) entry which is preliminary data.</text>
</comment>
<evidence type="ECO:0000256" key="4">
    <source>
        <dbReference type="ARBA" id="ARBA00023163"/>
    </source>
</evidence>
<dbReference type="SUPFAM" id="SSF54171">
    <property type="entry name" value="DNA-binding domain"/>
    <property type="match status" value="1"/>
</dbReference>
<feature type="domain" description="C2H2-type" evidence="8">
    <location>
        <begin position="552"/>
        <end position="580"/>
    </location>
</feature>
<evidence type="ECO:0000256" key="1">
    <source>
        <dbReference type="ARBA" id="ARBA00004123"/>
    </source>
</evidence>
<dbReference type="EMBL" id="CAMGYJ010000007">
    <property type="protein sequence ID" value="CAI0447835.1"/>
    <property type="molecule type" value="Genomic_DNA"/>
</dbReference>
<gene>
    <name evidence="10" type="ORF">LITE_LOCUS29556</name>
</gene>
<feature type="region of interest" description="Disordered" evidence="7">
    <location>
        <begin position="308"/>
        <end position="333"/>
    </location>
</feature>
<organism evidence="10 11">
    <name type="scientific">Linum tenue</name>
    <dbReference type="NCBI Taxonomy" id="586396"/>
    <lineage>
        <taxon>Eukaryota</taxon>
        <taxon>Viridiplantae</taxon>
        <taxon>Streptophyta</taxon>
        <taxon>Embryophyta</taxon>
        <taxon>Tracheophyta</taxon>
        <taxon>Spermatophyta</taxon>
        <taxon>Magnoliopsida</taxon>
        <taxon>eudicotyledons</taxon>
        <taxon>Gunneridae</taxon>
        <taxon>Pentapetalae</taxon>
        <taxon>rosids</taxon>
        <taxon>fabids</taxon>
        <taxon>Malpighiales</taxon>
        <taxon>Linaceae</taxon>
        <taxon>Linum</taxon>
    </lineage>
</organism>
<evidence type="ECO:0000256" key="6">
    <source>
        <dbReference type="PROSITE-ProRule" id="PRU00042"/>
    </source>
</evidence>
<feature type="domain" description="C2H2-type" evidence="8">
    <location>
        <begin position="599"/>
        <end position="626"/>
    </location>
</feature>
<dbReference type="GO" id="GO:0005634">
    <property type="term" value="C:nucleus"/>
    <property type="evidence" value="ECO:0007669"/>
    <property type="project" value="UniProtKB-SubCell"/>
</dbReference>
<feature type="compositionally biased region" description="Polar residues" evidence="7">
    <location>
        <begin position="805"/>
        <end position="819"/>
    </location>
</feature>
<evidence type="ECO:0000256" key="5">
    <source>
        <dbReference type="ARBA" id="ARBA00023242"/>
    </source>
</evidence>
<evidence type="ECO:0008006" key="12">
    <source>
        <dbReference type="Google" id="ProtNLM"/>
    </source>
</evidence>
<dbReference type="InterPro" id="IPR037472">
    <property type="entry name" value="MBD8"/>
</dbReference>
<dbReference type="SUPFAM" id="SSF57667">
    <property type="entry name" value="beta-beta-alpha zinc fingers"/>
    <property type="match status" value="1"/>
</dbReference>
<dbReference type="InterPro" id="IPR016177">
    <property type="entry name" value="DNA-bd_dom_sf"/>
</dbReference>
<dbReference type="PROSITE" id="PS50982">
    <property type="entry name" value="MBD"/>
    <property type="match status" value="1"/>
</dbReference>
<evidence type="ECO:0000256" key="2">
    <source>
        <dbReference type="ARBA" id="ARBA00023015"/>
    </source>
</evidence>
<dbReference type="SMART" id="SM00355">
    <property type="entry name" value="ZnF_C2H2"/>
    <property type="match status" value="2"/>
</dbReference>
<dbReference type="GO" id="GO:0003677">
    <property type="term" value="F:DNA binding"/>
    <property type="evidence" value="ECO:0007669"/>
    <property type="project" value="UniProtKB-KW"/>
</dbReference>
<keyword evidence="6" id="KW-0862">Zinc</keyword>
<dbReference type="Pfam" id="PF01429">
    <property type="entry name" value="MBD"/>
    <property type="match status" value="1"/>
</dbReference>
<dbReference type="InterPro" id="IPR013087">
    <property type="entry name" value="Znf_C2H2_type"/>
</dbReference>
<accession>A0AAV0MN65</accession>
<dbReference type="PROSITE" id="PS50157">
    <property type="entry name" value="ZINC_FINGER_C2H2_2"/>
    <property type="match status" value="2"/>
</dbReference>
<dbReference type="PANTHER" id="PTHR37701:SF13">
    <property type="entry name" value="C2H2-TYPE DOMAIN-CONTAINING PROTEIN"/>
    <property type="match status" value="1"/>
</dbReference>
<sequence>PQKFEFLSTTASNWYRLPILLSESRSPLRVGVIYATALSVFHVMAAVVDTSSSPVSGDQRPSSLAADSLPLIDLGLLSQSELLSLSVCSSSFSSVHNLHNDTDVSTPRIDRSVFNESAGSRKQTFSRLRLARRGSSRRPSASPSTATPLRLRSAEVPLDEESRLIVSGLKSLFGVVDSGSGQSGGVDNLVSVPVGQLEGTLALPSNRTSVVDSGSGQSGGVDNLVSVPVRQHEGALALPSIRKGVVDSGSGQSGGMDNLVSVPVGQHEGLLAFPSNMTGELEIELMNIPSSSRNRDIEQPVVVLAISADPVPSPKKRKRGRPSKTNTNLHGNPCSMVNNVVSHAENRIVLVPDDAENNRLEENTGMMNVGENAIELAMVVTTDDPYGDRLRNSTAGMRTKEEVLDFLQAIQGEWVTSKRKRKIVDASAFGDILPSGWKLLIRVTRRRKNVWLDCARYISPNGQQFVSFKEVGSYLHSASGLQDATLSNFGGVDGNVRVTSQYSAENMFTDDNNGCEYPSTWSVSPTRPIEPKENTYAIEMGSLDELQIEKSYKCHKCRMAFHQQDELLEHLVTSHRRTPKRIRYGTTTNEEAIIKDGKYECQLCPKTFDERHRFNGHFGNHVKDYLKRIEASLGKGTFQKGVVLSPSSVASPLPTSNIYAIPTRDAVLSEGVKLHGSIRFDMAKRASGAETNEAITHGVPCATKVNDYVANYNCKQDQVSTTCLDEVGRANERNGIGYTVNSPPSVVAPILPDTNKNNAICGSSDGAEPCKGAADDIDSLAGQEIFCKDASFATSSEHNRHETCNAGTPMNQDEPNRSPVSRSLVLDNEKIIGGQNVENGNISSTIVEDSTIKSADPAEEEVPVAAHVFDCRIEADATTNIPEQTVECCLPAPFVSDEKHGFVNSADGILTPTTVGTVEAKGYEEDSCLTQDQITLGLTSSAKSLPGSWETRPPTDVAEKSRNNYITVDRDSGNSLPFDDSVSNEQNGRYGSHLGKPSNDHMFYVVRDIKENPRSSICRLPEEKEADDDCQLALSCSEHFSGLKAGVAKVSSGEGETLKCDKAVFSKRNYFGFDTALPLGYLGNVEEERSSTSLSHMSSAHRQSYTLECQAGYNMQAHGDVNQVNQISSISVDSRNNDANSSYKGDQSIYYGHACATQNSLTMRNNEQETFPAVIIGQDRCSMDEYPRSNDGSVENFLPFPFNGQVRSFGNDLNRAFPQSEFFGNSRKKGMESCFNGDAQTNRSTATREFMWRTDEESNLLGGFADTPSQPVLSSNALPPYDLVQRKGGSDLFGFKFGGSVSGSPGLRLGNMDNPGFGFRDSQMTSHSEDPKILSYAKTVNQELDSSPIWAGKEALPLLPKMGTRHDLPVVCISCRKMFHYSAPDSRSGFGTDGFICAVCNAKFPGRLSLQ</sequence>
<dbReference type="InterPro" id="IPR001739">
    <property type="entry name" value="Methyl_CpG_DNA-bd"/>
</dbReference>
<evidence type="ECO:0000259" key="9">
    <source>
        <dbReference type="PROSITE" id="PS50982"/>
    </source>
</evidence>
<feature type="region of interest" description="Disordered" evidence="7">
    <location>
        <begin position="941"/>
        <end position="963"/>
    </location>
</feature>
<evidence type="ECO:0000259" key="8">
    <source>
        <dbReference type="PROSITE" id="PS50157"/>
    </source>
</evidence>
<dbReference type="Proteomes" id="UP001154282">
    <property type="component" value="Unassembled WGS sequence"/>
</dbReference>
<evidence type="ECO:0000256" key="3">
    <source>
        <dbReference type="ARBA" id="ARBA00023125"/>
    </source>
</evidence>
<dbReference type="Gene3D" id="3.30.160.60">
    <property type="entry name" value="Classic Zinc Finger"/>
    <property type="match status" value="1"/>
</dbReference>
<keyword evidence="11" id="KW-1185">Reference proteome</keyword>
<feature type="compositionally biased region" description="Low complexity" evidence="7">
    <location>
        <begin position="137"/>
        <end position="150"/>
    </location>
</feature>
<feature type="region of interest" description="Disordered" evidence="7">
    <location>
        <begin position="798"/>
        <end position="819"/>
    </location>
</feature>
<dbReference type="InterPro" id="IPR036236">
    <property type="entry name" value="Znf_C2H2_sf"/>
</dbReference>
<evidence type="ECO:0000256" key="7">
    <source>
        <dbReference type="SAM" id="MobiDB-lite"/>
    </source>
</evidence>
<feature type="domain" description="MBD" evidence="9">
    <location>
        <begin position="423"/>
        <end position="496"/>
    </location>
</feature>
<evidence type="ECO:0000313" key="10">
    <source>
        <dbReference type="EMBL" id="CAI0447835.1"/>
    </source>
</evidence>
<dbReference type="PANTHER" id="PTHR37701">
    <property type="entry name" value="METHYL-CPG-BINDING DOMAIN-CONTAINING PROTEIN 8"/>
    <property type="match status" value="1"/>
</dbReference>
<name>A0AAV0MN65_9ROSI</name>
<comment type="subcellular location">
    <subcellularLocation>
        <location evidence="1">Nucleus</location>
    </subcellularLocation>
</comment>
<keyword evidence="2" id="KW-0805">Transcription regulation</keyword>
<proteinExistence type="predicted"/>